<dbReference type="InterPro" id="IPR050477">
    <property type="entry name" value="GrpII_AminoAcid_Decarb"/>
</dbReference>
<evidence type="ECO:0000256" key="15">
    <source>
        <dbReference type="ARBA" id="ARBA00042568"/>
    </source>
</evidence>
<evidence type="ECO:0000256" key="17">
    <source>
        <dbReference type="RuleBase" id="RU000382"/>
    </source>
</evidence>
<evidence type="ECO:0000313" key="18">
    <source>
        <dbReference type="EMBL" id="CAI6095321.1"/>
    </source>
</evidence>
<comment type="caution">
    <text evidence="18">The sequence shown here is derived from an EMBL/GenBank/DDBJ whole genome shotgun (WGS) entry which is preliminary data.</text>
</comment>
<evidence type="ECO:0000313" key="19">
    <source>
        <dbReference type="Proteomes" id="UP001160390"/>
    </source>
</evidence>
<dbReference type="FunFam" id="6.10.140.2150:FF:000002">
    <property type="entry name" value="Sphinganine-1-phosphate aldolase Bst1"/>
    <property type="match status" value="1"/>
</dbReference>
<evidence type="ECO:0000256" key="4">
    <source>
        <dbReference type="ARBA" id="ARBA00004991"/>
    </source>
</evidence>
<evidence type="ECO:0000256" key="1">
    <source>
        <dbReference type="ARBA" id="ARBA00001933"/>
    </source>
</evidence>
<keyword evidence="5" id="KW-0812">Transmembrane</keyword>
<dbReference type="Gene3D" id="3.90.1150.10">
    <property type="entry name" value="Aspartate Aminotransferase, domain 1"/>
    <property type="match status" value="1"/>
</dbReference>
<evidence type="ECO:0000256" key="6">
    <source>
        <dbReference type="ARBA" id="ARBA00022824"/>
    </source>
</evidence>
<proteinExistence type="inferred from homology"/>
<dbReference type="Proteomes" id="UP001160390">
    <property type="component" value="Unassembled WGS sequence"/>
</dbReference>
<gene>
    <name evidence="18" type="ORF">CCHLO57077_00012611</name>
</gene>
<comment type="similarity">
    <text evidence="13">Belongs to the group II decarboxylase family. Sphingosine-1-phosphate lyase subfamily.</text>
</comment>
<dbReference type="EC" id="4.1.2.27" evidence="14"/>
<reference evidence="18" key="1">
    <citation type="submission" date="2023-01" db="EMBL/GenBank/DDBJ databases">
        <authorList>
            <person name="Piombo E."/>
        </authorList>
    </citation>
    <scope>NUCLEOTIDE SEQUENCE</scope>
</reference>
<keyword evidence="11" id="KW-0472">Membrane</keyword>
<dbReference type="SUPFAM" id="SSF53383">
    <property type="entry name" value="PLP-dependent transferases"/>
    <property type="match status" value="1"/>
</dbReference>
<evidence type="ECO:0000256" key="16">
    <source>
        <dbReference type="PIRSR" id="PIRSR602129-50"/>
    </source>
</evidence>
<dbReference type="FunFam" id="3.40.640.10:FF:000020">
    <property type="entry name" value="sphingosine-1-phosphate lyase 1"/>
    <property type="match status" value="1"/>
</dbReference>
<evidence type="ECO:0000256" key="14">
    <source>
        <dbReference type="ARBA" id="ARBA00038965"/>
    </source>
</evidence>
<dbReference type="InterPro" id="IPR015421">
    <property type="entry name" value="PyrdxlP-dep_Trfase_major"/>
</dbReference>
<dbReference type="GO" id="GO:0030170">
    <property type="term" value="F:pyridoxal phosphate binding"/>
    <property type="evidence" value="ECO:0007669"/>
    <property type="project" value="InterPro"/>
</dbReference>
<accession>A0AA35MDY1</accession>
<keyword evidence="19" id="KW-1185">Reference proteome</keyword>
<evidence type="ECO:0000256" key="7">
    <source>
        <dbReference type="ARBA" id="ARBA00022898"/>
    </source>
</evidence>
<keyword evidence="10" id="KW-0443">Lipid metabolism</keyword>
<dbReference type="Gene3D" id="3.40.640.10">
    <property type="entry name" value="Type I PLP-dependent aspartate aminotransferase-like (Major domain)"/>
    <property type="match status" value="1"/>
</dbReference>
<sequence length="566" mass="61866">MPGSSRMPISLRASFESVKKRKPKLTLDMINLDLLRNIVFIYFALRWIRKGYWKLKGRGIIGAILELYYNTQRIAYGIFLRAPGVRGKVQKQVKESLDKLADKLVKVDTARHLVLPKEGIPQDVIRVELQAMADMDHTRWEDGYVSGAVYHGEDELLKLQTEAYGKFTVANPIHPDVFPGVRKMEAEVVSMVLNLFHAPPGAAGVSTSGGTESILMACLAARQKAYVERGVTEPEMIIPETAHTAFHKASEYFKIKLHLVACPAPAYQVDVRAVSSLINSNTVLLVGSAPNFPHGIIDDISGLSRLALRKKLCLHVDCCLGSFLVPFLEKAGFESESFDFRLKGVTSISCDTHKYGFAPKGNSTVLYRTSQLRTYQYFVSPDWSGGVYASPGIAGSRPGALIAGCWASLMSVGEAGYMDACVKIVGTAKKIADAIRDTPALGSELEIIGKPLVSVVSFTARNLNIYDIADAMTNKGWHLNALQNPPAIHVAVTMPIVKVWEKLVSDLESVVEAEREKERIRLVEGKGPKGKAMGDSAALYGVAGSLPNKSVVVDLANGFLDILYKA</sequence>
<keyword evidence="12 17" id="KW-0456">Lyase</keyword>
<dbReference type="Pfam" id="PF00282">
    <property type="entry name" value="Pyridoxal_deC"/>
    <property type="match status" value="1"/>
</dbReference>
<dbReference type="GO" id="GO:0019752">
    <property type="term" value="P:carboxylic acid metabolic process"/>
    <property type="evidence" value="ECO:0007669"/>
    <property type="project" value="InterPro"/>
</dbReference>
<dbReference type="InterPro" id="IPR015424">
    <property type="entry name" value="PyrdxlP-dep_Trfase"/>
</dbReference>
<keyword evidence="9" id="KW-1133">Transmembrane helix</keyword>
<dbReference type="InterPro" id="IPR015422">
    <property type="entry name" value="PyrdxlP-dep_Trfase_small"/>
</dbReference>
<protein>
    <recommendedName>
        <fullName evidence="14">sphinganine-1-phosphate aldolase</fullName>
        <ecNumber evidence="14">4.1.2.27</ecNumber>
    </recommendedName>
    <alternativeName>
        <fullName evidence="15">Sphingosine-1-phosphate aldolase</fullName>
    </alternativeName>
</protein>
<dbReference type="GO" id="GO:0005789">
    <property type="term" value="C:endoplasmic reticulum membrane"/>
    <property type="evidence" value="ECO:0007669"/>
    <property type="project" value="UniProtKB-SubCell"/>
</dbReference>
<dbReference type="EMBL" id="CABFNP030001265">
    <property type="protein sequence ID" value="CAI6095321.1"/>
    <property type="molecule type" value="Genomic_DNA"/>
</dbReference>
<dbReference type="GO" id="GO:0008117">
    <property type="term" value="F:sphinganine-1-phosphate aldolase activity"/>
    <property type="evidence" value="ECO:0007669"/>
    <property type="project" value="UniProtKB-EC"/>
</dbReference>
<keyword evidence="8" id="KW-0746">Sphingolipid metabolism</keyword>
<dbReference type="InterPro" id="IPR002129">
    <property type="entry name" value="PyrdxlP-dep_de-COase"/>
</dbReference>
<comment type="subcellular location">
    <subcellularLocation>
        <location evidence="2">Endoplasmic reticulum membrane</location>
        <topology evidence="2">Single-pass membrane protein</topology>
    </subcellularLocation>
</comment>
<evidence type="ECO:0000256" key="10">
    <source>
        <dbReference type="ARBA" id="ARBA00023098"/>
    </source>
</evidence>
<organism evidence="18 19">
    <name type="scientific">Clonostachys chloroleuca</name>
    <dbReference type="NCBI Taxonomy" id="1926264"/>
    <lineage>
        <taxon>Eukaryota</taxon>
        <taxon>Fungi</taxon>
        <taxon>Dikarya</taxon>
        <taxon>Ascomycota</taxon>
        <taxon>Pezizomycotina</taxon>
        <taxon>Sordariomycetes</taxon>
        <taxon>Hypocreomycetidae</taxon>
        <taxon>Hypocreales</taxon>
        <taxon>Bionectriaceae</taxon>
        <taxon>Clonostachys</taxon>
    </lineage>
</organism>
<evidence type="ECO:0000256" key="5">
    <source>
        <dbReference type="ARBA" id="ARBA00022692"/>
    </source>
</evidence>
<evidence type="ECO:0000256" key="3">
    <source>
        <dbReference type="ARBA" id="ARBA00004760"/>
    </source>
</evidence>
<feature type="modified residue" description="N6-(pyridoxal phosphate)lysine" evidence="16">
    <location>
        <position position="354"/>
    </location>
</feature>
<evidence type="ECO:0000256" key="11">
    <source>
        <dbReference type="ARBA" id="ARBA00023136"/>
    </source>
</evidence>
<evidence type="ECO:0000256" key="13">
    <source>
        <dbReference type="ARBA" id="ARBA00038302"/>
    </source>
</evidence>
<name>A0AA35MDY1_9HYPO</name>
<dbReference type="PANTHER" id="PTHR42735:SF6">
    <property type="entry name" value="SPHINGOSINE-1-PHOSPHATE LYASE 1"/>
    <property type="match status" value="1"/>
</dbReference>
<evidence type="ECO:0000256" key="2">
    <source>
        <dbReference type="ARBA" id="ARBA00004389"/>
    </source>
</evidence>
<comment type="pathway">
    <text evidence="4">Sphingolipid metabolism.</text>
</comment>
<keyword evidence="6" id="KW-0256">Endoplasmic reticulum</keyword>
<comment type="cofactor">
    <cofactor evidence="1 16 17">
        <name>pyridoxal 5'-phosphate</name>
        <dbReference type="ChEBI" id="CHEBI:597326"/>
    </cofactor>
</comment>
<dbReference type="AlphaFoldDB" id="A0AA35MDY1"/>
<dbReference type="Gene3D" id="6.10.140.2150">
    <property type="match status" value="1"/>
</dbReference>
<comment type="pathway">
    <text evidence="3">Lipid metabolism; sphingolipid metabolism.</text>
</comment>
<dbReference type="PANTHER" id="PTHR42735">
    <property type="match status" value="1"/>
</dbReference>
<evidence type="ECO:0000256" key="12">
    <source>
        <dbReference type="ARBA" id="ARBA00023239"/>
    </source>
</evidence>
<evidence type="ECO:0000256" key="8">
    <source>
        <dbReference type="ARBA" id="ARBA00022919"/>
    </source>
</evidence>
<dbReference type="GO" id="GO:0030149">
    <property type="term" value="P:sphingolipid catabolic process"/>
    <property type="evidence" value="ECO:0007669"/>
    <property type="project" value="TreeGrafter"/>
</dbReference>
<evidence type="ECO:0000256" key="9">
    <source>
        <dbReference type="ARBA" id="ARBA00022989"/>
    </source>
</evidence>
<keyword evidence="7 16" id="KW-0663">Pyridoxal phosphate</keyword>